<evidence type="ECO:0008006" key="4">
    <source>
        <dbReference type="Google" id="ProtNLM"/>
    </source>
</evidence>
<dbReference type="PATRIC" id="fig|1227457.3.peg.701"/>
<dbReference type="AlphaFoldDB" id="M0NF16"/>
<proteinExistence type="predicted"/>
<evidence type="ECO:0000313" key="3">
    <source>
        <dbReference type="Proteomes" id="UP000011680"/>
    </source>
</evidence>
<reference evidence="2 3" key="1">
    <citation type="journal article" date="2014" name="PLoS Genet.">
        <title>Phylogenetically driven sequencing of extremely halophilic archaea reveals strategies for static and dynamic osmo-response.</title>
        <authorList>
            <person name="Becker E.A."/>
            <person name="Seitzer P.M."/>
            <person name="Tritt A."/>
            <person name="Larsen D."/>
            <person name="Krusor M."/>
            <person name="Yao A.I."/>
            <person name="Wu D."/>
            <person name="Madern D."/>
            <person name="Eisen J.A."/>
            <person name="Darling A.E."/>
            <person name="Facciotti M.T."/>
        </authorList>
    </citation>
    <scope>NUCLEOTIDE SEQUENCE [LARGE SCALE GENOMIC DNA]</scope>
    <source>
        <strain evidence="2 3">JCM 13552</strain>
    </source>
</reference>
<dbReference type="OrthoDB" id="28575at2157"/>
<evidence type="ECO:0000313" key="2">
    <source>
        <dbReference type="EMBL" id="EMA56148.1"/>
    </source>
</evidence>
<dbReference type="RefSeq" id="WP_007737861.1">
    <property type="nucleotide sequence ID" value="NZ_AOMF01000090.1"/>
</dbReference>
<dbReference type="Proteomes" id="UP000011680">
    <property type="component" value="Unassembled WGS sequence"/>
</dbReference>
<keyword evidence="1" id="KW-1133">Transmembrane helix</keyword>
<feature type="transmembrane region" description="Helical" evidence="1">
    <location>
        <begin position="95"/>
        <end position="117"/>
    </location>
</feature>
<keyword evidence="1" id="KW-0472">Membrane</keyword>
<evidence type="ECO:0000256" key="1">
    <source>
        <dbReference type="SAM" id="Phobius"/>
    </source>
</evidence>
<feature type="transmembrane region" description="Helical" evidence="1">
    <location>
        <begin position="52"/>
        <end position="74"/>
    </location>
</feature>
<comment type="caution">
    <text evidence="2">The sequence shown here is derived from an EMBL/GenBank/DDBJ whole genome shotgun (WGS) entry which is preliminary data.</text>
</comment>
<keyword evidence="1" id="KW-0812">Transmembrane</keyword>
<name>M0NF16_9EURY</name>
<feature type="transmembrane region" description="Helical" evidence="1">
    <location>
        <begin position="137"/>
        <end position="157"/>
    </location>
</feature>
<organism evidence="2 3">
    <name type="scientific">Halococcus thailandensis JCM 13552</name>
    <dbReference type="NCBI Taxonomy" id="1227457"/>
    <lineage>
        <taxon>Archaea</taxon>
        <taxon>Methanobacteriati</taxon>
        <taxon>Methanobacteriota</taxon>
        <taxon>Stenosarchaea group</taxon>
        <taxon>Halobacteria</taxon>
        <taxon>Halobacteriales</taxon>
        <taxon>Halococcaceae</taxon>
        <taxon>Halococcus</taxon>
    </lineage>
</organism>
<dbReference type="EMBL" id="AOMF01000090">
    <property type="protein sequence ID" value="EMA56148.1"/>
    <property type="molecule type" value="Genomic_DNA"/>
</dbReference>
<keyword evidence="3" id="KW-1185">Reference proteome</keyword>
<protein>
    <recommendedName>
        <fullName evidence="4">CPBP family intramembrane metalloprotease</fullName>
    </recommendedName>
</protein>
<gene>
    <name evidence="2" type="ORF">C451_03899</name>
</gene>
<accession>M0NF16</accession>
<sequence length="173" mass="18157">MSRSTTQDGVPVSASVPDAPIRQAIIFVGLIFAVSLAFYLPGIASGQGWISVAVPSVVSDIGVFGPAIAALILLGRERGRAGLTKLVRDATAWRFGARWWVATPALPLLVLLGAMYAGCRLLGGPPTTATVEMLAAAGTEAFFIVPIIAFVIVAFAYGEEAGWRGYLLPRLQT</sequence>
<feature type="transmembrane region" description="Helical" evidence="1">
    <location>
        <begin position="21"/>
        <end position="40"/>
    </location>
</feature>